<proteinExistence type="predicted"/>
<reference evidence="2" key="1">
    <citation type="submission" date="2022-02" db="EMBL/GenBank/DDBJ databases">
        <title>Emergence and expansion in Europe of a Vibrio aestuarianus clonal complex pathogenic for oysters.</title>
        <authorList>
            <person name="Mesnil A."/>
            <person name="Travers M.-A."/>
        </authorList>
    </citation>
    <scope>NUCLEOTIDE SEQUENCE</scope>
    <source>
        <strain evidence="2">19_064_11T1</strain>
    </source>
</reference>
<sequence>MKTTRYYDYSRSMTREELSIILTKKEVALMIGKSISTVGRMVKDGRLPTPLKTQRDRNGGWTKSTTLGSSLRVSRALHSI</sequence>
<evidence type="ECO:0000256" key="1">
    <source>
        <dbReference type="SAM" id="MobiDB-lite"/>
    </source>
</evidence>
<dbReference type="EMBL" id="JAKNBA010000015">
    <property type="protein sequence ID" value="MDE1242547.1"/>
    <property type="molecule type" value="Genomic_DNA"/>
</dbReference>
<dbReference type="Proteomes" id="UP001140979">
    <property type="component" value="Unassembled WGS sequence"/>
</dbReference>
<accession>A0A9X4IQ22</accession>
<name>A0A9X4IQ22_9VIBR</name>
<evidence type="ECO:0000313" key="2">
    <source>
        <dbReference type="EMBL" id="MDE1242547.1"/>
    </source>
</evidence>
<evidence type="ECO:0000313" key="3">
    <source>
        <dbReference type="Proteomes" id="UP001140979"/>
    </source>
</evidence>
<feature type="region of interest" description="Disordered" evidence="1">
    <location>
        <begin position="46"/>
        <end position="66"/>
    </location>
</feature>
<dbReference type="RefSeq" id="WP_274683248.1">
    <property type="nucleotide sequence ID" value="NZ_JAKNBA010000015.1"/>
</dbReference>
<comment type="caution">
    <text evidence="2">The sequence shown here is derived from an EMBL/GenBank/DDBJ whole genome shotgun (WGS) entry which is preliminary data.</text>
</comment>
<organism evidence="2 3">
    <name type="scientific">Vibrio aestuarianus</name>
    <dbReference type="NCBI Taxonomy" id="28171"/>
    <lineage>
        <taxon>Bacteria</taxon>
        <taxon>Pseudomonadati</taxon>
        <taxon>Pseudomonadota</taxon>
        <taxon>Gammaproteobacteria</taxon>
        <taxon>Vibrionales</taxon>
        <taxon>Vibrionaceae</taxon>
        <taxon>Vibrio</taxon>
    </lineage>
</organism>
<gene>
    <name evidence="2" type="ORF">L9W94_10365</name>
</gene>
<dbReference type="AlphaFoldDB" id="A0A9X4IQ22"/>
<protein>
    <submittedName>
        <fullName evidence="2">Regulatory phage cox family protein</fullName>
    </submittedName>
</protein>